<dbReference type="SUPFAM" id="SSF51445">
    <property type="entry name" value="(Trans)glycosidases"/>
    <property type="match status" value="1"/>
</dbReference>
<feature type="domain" description="Apiosidase-like catalytic" evidence="1">
    <location>
        <begin position="105"/>
        <end position="437"/>
    </location>
</feature>
<reference evidence="4" key="1">
    <citation type="journal article" date="2019" name="Int. J. Syst. Evol. Microbiol.">
        <title>The Global Catalogue of Microorganisms (GCM) 10K type strain sequencing project: providing services to taxonomists for standard genome sequencing and annotation.</title>
        <authorList>
            <consortium name="The Broad Institute Genomics Platform"/>
            <consortium name="The Broad Institute Genome Sequencing Center for Infectious Disease"/>
            <person name="Wu L."/>
            <person name="Ma J."/>
        </authorList>
    </citation>
    <scope>NUCLEOTIDE SEQUENCE [LARGE SCALE GENOMIC DNA]</scope>
    <source>
        <strain evidence="4">CGMCC 1.18575</strain>
    </source>
</reference>
<dbReference type="Gene3D" id="3.20.20.80">
    <property type="entry name" value="Glycosidases"/>
    <property type="match status" value="1"/>
</dbReference>
<proteinExistence type="predicted"/>
<dbReference type="Pfam" id="PF16586">
    <property type="entry name" value="DUF5060"/>
    <property type="match status" value="1"/>
</dbReference>
<organism evidence="3 4">
    <name type="scientific">Cohnella soli</name>
    <dbReference type="NCBI Taxonomy" id="425005"/>
    <lineage>
        <taxon>Bacteria</taxon>
        <taxon>Bacillati</taxon>
        <taxon>Bacillota</taxon>
        <taxon>Bacilli</taxon>
        <taxon>Bacillales</taxon>
        <taxon>Paenibacillaceae</taxon>
        <taxon>Cohnella</taxon>
    </lineage>
</organism>
<name>A0ABW0I140_9BACL</name>
<gene>
    <name evidence="3" type="ORF">ACFPOF_26260</name>
</gene>
<feature type="domain" description="DUF5060" evidence="2">
    <location>
        <begin position="7"/>
        <end position="69"/>
    </location>
</feature>
<dbReference type="RefSeq" id="WP_378138296.1">
    <property type="nucleotide sequence ID" value="NZ_JBHSMI010000052.1"/>
</dbReference>
<dbReference type="PANTHER" id="PTHR37836:SF2">
    <property type="entry name" value="DUF4038 DOMAIN-CONTAINING PROTEIN"/>
    <property type="match status" value="1"/>
</dbReference>
<dbReference type="EMBL" id="JBHSMI010000052">
    <property type="protein sequence ID" value="MFC5406260.1"/>
    <property type="molecule type" value="Genomic_DNA"/>
</dbReference>
<dbReference type="Pfam" id="PF13204">
    <property type="entry name" value="Apiosidase"/>
    <property type="match status" value="1"/>
</dbReference>
<dbReference type="InterPro" id="IPR032260">
    <property type="entry name" value="DUF5060"/>
</dbReference>
<dbReference type="InterPro" id="IPR013783">
    <property type="entry name" value="Ig-like_fold"/>
</dbReference>
<dbReference type="InterPro" id="IPR017853">
    <property type="entry name" value="GH"/>
</dbReference>
<comment type="caution">
    <text evidence="3">The sequence shown here is derived from an EMBL/GenBank/DDBJ whole genome shotgun (WGS) entry which is preliminary data.</text>
</comment>
<dbReference type="PANTHER" id="PTHR37836">
    <property type="entry name" value="LMO1036 PROTEIN"/>
    <property type="match status" value="1"/>
</dbReference>
<protein>
    <submittedName>
        <fullName evidence="3">DUF4038 domain-containing protein</fullName>
    </submittedName>
</protein>
<evidence type="ECO:0000313" key="4">
    <source>
        <dbReference type="Proteomes" id="UP001596113"/>
    </source>
</evidence>
<evidence type="ECO:0000313" key="3">
    <source>
        <dbReference type="EMBL" id="MFC5406260.1"/>
    </source>
</evidence>
<dbReference type="Proteomes" id="UP001596113">
    <property type="component" value="Unassembled WGS sequence"/>
</dbReference>
<keyword evidence="4" id="KW-1185">Reference proteome</keyword>
<evidence type="ECO:0000259" key="2">
    <source>
        <dbReference type="Pfam" id="PF16586"/>
    </source>
</evidence>
<dbReference type="Gene3D" id="2.60.40.10">
    <property type="entry name" value="Immunoglobulins"/>
    <property type="match status" value="1"/>
</dbReference>
<dbReference type="InterPro" id="IPR025277">
    <property type="entry name" value="Apiosidase-like_cat_dom"/>
</dbReference>
<sequence length="539" mass="61999">MQIAQNRVAEWTFVSAKAYSDPYRDVQIRLEVDEEGGTRTVPGFWDGGSTWKIRYSSPRTGSFRYRTVCSDASNPDLNGIEGMIEIVPYEGDNPLYRHGPIRRSADSRYLEHEDGKPFFWLADTWWMSLTKRLKWPEEYMEVLNDRVEKGFSVIQIIAGLYPDMQPFDERGANEAGFPWDEEYKTINPAYFQKADDRIYALAEAGLVPCLVGCWGFYLGVAGKEAISKHWDYLMARYGALPVVWCLTGEATMPFYTNPVVLDKDKLAEYQEAIRHEWTDVTRHVKETDPFDRLVTIHPTTYSREMVDDPALLDFEMLQTGHSSFIHIPNTMKRVREAVGMEPRMPFLNSEVCYEGIGYSSPPDIQRFMFWACVLSGACGHTYGANGLWQINGIDKPYGAHPYGMGWGETSWKEAYNLPGSLHVGLSKKLLDRLPWWKFEPHPEWLEDLSYENEFIVPYAAGAPGEARVVFLPFWEFKTWGGVLIRHLEPDINYRAYYYSPITGQEHDLGDVTPSEQGEWRSAAMPGFHDWVLVLEKKEV</sequence>
<evidence type="ECO:0000259" key="1">
    <source>
        <dbReference type="Pfam" id="PF13204"/>
    </source>
</evidence>
<accession>A0ABW0I140</accession>